<gene>
    <name evidence="1" type="ORF">UFOVP233_38</name>
</gene>
<proteinExistence type="predicted"/>
<dbReference type="EMBL" id="LR798285">
    <property type="protein sequence ID" value="CAB5220286.1"/>
    <property type="molecule type" value="Genomic_DNA"/>
</dbReference>
<accession>A0A6J7WQV0</accession>
<name>A0A6J7WQV0_9CAUD</name>
<evidence type="ECO:0000313" key="1">
    <source>
        <dbReference type="EMBL" id="CAB5220286.1"/>
    </source>
</evidence>
<protein>
    <submittedName>
        <fullName evidence="1">Uncharacterized protein</fullName>
    </submittedName>
</protein>
<reference evidence="1" key="1">
    <citation type="submission" date="2020-05" db="EMBL/GenBank/DDBJ databases">
        <authorList>
            <person name="Chiriac C."/>
            <person name="Salcher M."/>
            <person name="Ghai R."/>
            <person name="Kavagutti S V."/>
        </authorList>
    </citation>
    <scope>NUCLEOTIDE SEQUENCE</scope>
</reference>
<sequence length="111" mass="11522">MNNIFYAESATALGSGATFTGTTRDCGFVAGGVCRYAAFNAFAVADQAGTMRIEISTNGTTWVKATADQALTAGTPLFLSIPVTAKYHRAVYVNGGTAQGSFMLNTSYTVA</sequence>
<organism evidence="1">
    <name type="scientific">uncultured Caudovirales phage</name>
    <dbReference type="NCBI Taxonomy" id="2100421"/>
    <lineage>
        <taxon>Viruses</taxon>
        <taxon>Duplodnaviria</taxon>
        <taxon>Heunggongvirae</taxon>
        <taxon>Uroviricota</taxon>
        <taxon>Caudoviricetes</taxon>
        <taxon>Peduoviridae</taxon>
        <taxon>Maltschvirus</taxon>
        <taxon>Maltschvirus maltsch</taxon>
    </lineage>
</organism>